<dbReference type="Pfam" id="PF00201">
    <property type="entry name" value="UDPGT"/>
    <property type="match status" value="1"/>
</dbReference>
<dbReference type="FunFam" id="3.40.50.2000:FF:000050">
    <property type="entry name" value="UDP-glucuronosyltransferase"/>
    <property type="match status" value="1"/>
</dbReference>
<proteinExistence type="inferred from homology"/>
<feature type="signal peptide" evidence="5">
    <location>
        <begin position="1"/>
        <end position="19"/>
    </location>
</feature>
<evidence type="ECO:0000256" key="1">
    <source>
        <dbReference type="ARBA" id="ARBA00009995"/>
    </source>
</evidence>
<dbReference type="GO" id="GO:0016020">
    <property type="term" value="C:membrane"/>
    <property type="evidence" value="ECO:0007669"/>
    <property type="project" value="UniProtKB-SubCell"/>
</dbReference>
<gene>
    <name evidence="6" type="ORF">NQ315_011118</name>
</gene>
<dbReference type="InterPro" id="IPR050271">
    <property type="entry name" value="UDP-glycosyltransferase"/>
</dbReference>
<keyword evidence="5" id="KW-0732">Signal</keyword>
<organism evidence="6 7">
    <name type="scientific">Exocentrus adspersus</name>
    <dbReference type="NCBI Taxonomy" id="1586481"/>
    <lineage>
        <taxon>Eukaryota</taxon>
        <taxon>Metazoa</taxon>
        <taxon>Ecdysozoa</taxon>
        <taxon>Arthropoda</taxon>
        <taxon>Hexapoda</taxon>
        <taxon>Insecta</taxon>
        <taxon>Pterygota</taxon>
        <taxon>Neoptera</taxon>
        <taxon>Endopterygota</taxon>
        <taxon>Coleoptera</taxon>
        <taxon>Polyphaga</taxon>
        <taxon>Cucujiformia</taxon>
        <taxon>Chrysomeloidea</taxon>
        <taxon>Cerambycidae</taxon>
        <taxon>Lamiinae</taxon>
        <taxon>Acanthocinini</taxon>
        <taxon>Exocentrus</taxon>
    </lineage>
</organism>
<dbReference type="PANTHER" id="PTHR48043">
    <property type="entry name" value="EG:EG0003.4 PROTEIN-RELATED"/>
    <property type="match status" value="1"/>
</dbReference>
<dbReference type="InterPro" id="IPR035595">
    <property type="entry name" value="UDP_glycos_trans_CS"/>
</dbReference>
<feature type="transmembrane region" description="Helical" evidence="5">
    <location>
        <begin position="471"/>
        <end position="497"/>
    </location>
</feature>
<dbReference type="Gene3D" id="3.40.50.2000">
    <property type="entry name" value="Glycogen Phosphorylase B"/>
    <property type="match status" value="2"/>
</dbReference>
<dbReference type="GO" id="GO:0015020">
    <property type="term" value="F:glucuronosyltransferase activity"/>
    <property type="evidence" value="ECO:0007669"/>
    <property type="project" value="UniProtKB-EC"/>
</dbReference>
<evidence type="ECO:0000256" key="4">
    <source>
        <dbReference type="RuleBase" id="RU003718"/>
    </source>
</evidence>
<sequence>MKCCAFLLYAVAFISGANCSRILMVHPFPAPSHHILGAALARGLVQAGHDVTMVSPYEDKNPSKNGTYRNVVLTGVVEAQQRMPLVDLFSLGNANPFISLIFLFYMCTEATRKTYEHPNVQKLINSNEKFDAVVIENFNVDALAGLAYRFNAPLVLLTTVGPSAMINGLVGNPSPPSYIPELPLKFSHDMTFYERVINWVFQLASTVVRSVYLYPKQNNLMKKYIPGAPELSSVIHNVSVVLLNAHESVNQAVPHVPNMINIGGFHINPPKELPEDLKDFMDNAKEGVVYFSMGSNIKPSNMSEENRKAILSALGRIKQKVLWKWDEDVLPGKPDNVMLSKWFPQQDILAHPNTKLFITHGGLLSTTETVYHGVPILVLPVFGDQKMNGVRVEMNGFGLTLPFSEITEEKLNDALGKLLNDPKYRNNAKWRSQLMHDRPVKPLDLAIYWIEFVIRHKGAPHLKVAGVDLPWYKYLLLDVITFVVLIVVSSLAILCVICKRVCCRTRSDKVKVKIN</sequence>
<comment type="subcellular location">
    <subcellularLocation>
        <location evidence="5">Membrane</location>
        <topology evidence="5">Single-pass membrane protein</topology>
    </subcellularLocation>
</comment>
<dbReference type="PROSITE" id="PS00375">
    <property type="entry name" value="UDPGT"/>
    <property type="match status" value="1"/>
</dbReference>
<dbReference type="AlphaFoldDB" id="A0AAV8VY63"/>
<name>A0AAV8VY63_9CUCU</name>
<evidence type="ECO:0000313" key="6">
    <source>
        <dbReference type="EMBL" id="KAJ8918832.1"/>
    </source>
</evidence>
<keyword evidence="2 4" id="KW-0328">Glycosyltransferase</keyword>
<dbReference type="EC" id="2.4.1.17" evidence="5"/>
<dbReference type="CDD" id="cd03784">
    <property type="entry name" value="GT1_Gtf-like"/>
    <property type="match status" value="1"/>
</dbReference>
<accession>A0AAV8VY63</accession>
<evidence type="ECO:0000313" key="7">
    <source>
        <dbReference type="Proteomes" id="UP001159042"/>
    </source>
</evidence>
<keyword evidence="5" id="KW-0472">Membrane</keyword>
<keyword evidence="5" id="KW-1133">Transmembrane helix</keyword>
<feature type="chain" id="PRO_5043086404" description="UDP-glucuronosyltransferase" evidence="5">
    <location>
        <begin position="20"/>
        <end position="515"/>
    </location>
</feature>
<dbReference type="Proteomes" id="UP001159042">
    <property type="component" value="Unassembled WGS sequence"/>
</dbReference>
<dbReference type="PANTHER" id="PTHR48043:SF159">
    <property type="entry name" value="EG:EG0003.4 PROTEIN-RELATED"/>
    <property type="match status" value="1"/>
</dbReference>
<evidence type="ECO:0000256" key="5">
    <source>
        <dbReference type="RuleBase" id="RU362059"/>
    </source>
</evidence>
<comment type="similarity">
    <text evidence="1 4">Belongs to the UDP-glycosyltransferase family.</text>
</comment>
<evidence type="ECO:0000256" key="2">
    <source>
        <dbReference type="ARBA" id="ARBA00022676"/>
    </source>
</evidence>
<comment type="catalytic activity">
    <reaction evidence="5">
        <text>glucuronate acceptor + UDP-alpha-D-glucuronate = acceptor beta-D-glucuronoside + UDP + H(+)</text>
        <dbReference type="Rhea" id="RHEA:21032"/>
        <dbReference type="ChEBI" id="CHEBI:15378"/>
        <dbReference type="ChEBI" id="CHEBI:58052"/>
        <dbReference type="ChEBI" id="CHEBI:58223"/>
        <dbReference type="ChEBI" id="CHEBI:132367"/>
        <dbReference type="ChEBI" id="CHEBI:132368"/>
        <dbReference type="EC" id="2.4.1.17"/>
    </reaction>
</comment>
<dbReference type="EMBL" id="JANEYG010000022">
    <property type="protein sequence ID" value="KAJ8918832.1"/>
    <property type="molecule type" value="Genomic_DNA"/>
</dbReference>
<dbReference type="InterPro" id="IPR002213">
    <property type="entry name" value="UDP_glucos_trans"/>
</dbReference>
<dbReference type="SUPFAM" id="SSF53756">
    <property type="entry name" value="UDP-Glycosyltransferase/glycogen phosphorylase"/>
    <property type="match status" value="1"/>
</dbReference>
<reference evidence="6 7" key="1">
    <citation type="journal article" date="2023" name="Insect Mol. Biol.">
        <title>Genome sequencing provides insights into the evolution of gene families encoding plant cell wall-degrading enzymes in longhorned beetles.</title>
        <authorList>
            <person name="Shin N.R."/>
            <person name="Okamura Y."/>
            <person name="Kirsch R."/>
            <person name="Pauchet Y."/>
        </authorList>
    </citation>
    <scope>NUCLEOTIDE SEQUENCE [LARGE SCALE GENOMIC DNA]</scope>
    <source>
        <strain evidence="6">EAD_L_NR</strain>
    </source>
</reference>
<protein>
    <recommendedName>
        <fullName evidence="5">UDP-glucuronosyltransferase</fullName>
        <ecNumber evidence="5">2.4.1.17</ecNumber>
    </recommendedName>
</protein>
<keyword evidence="7" id="KW-1185">Reference proteome</keyword>
<keyword evidence="5" id="KW-0812">Transmembrane</keyword>
<keyword evidence="3 4" id="KW-0808">Transferase</keyword>
<evidence type="ECO:0000256" key="3">
    <source>
        <dbReference type="ARBA" id="ARBA00022679"/>
    </source>
</evidence>
<comment type="caution">
    <text evidence="6">The sequence shown here is derived from an EMBL/GenBank/DDBJ whole genome shotgun (WGS) entry which is preliminary data.</text>
</comment>